<proteinExistence type="predicted"/>
<accession>A0ABQ9Z544</accession>
<reference evidence="2 3" key="1">
    <citation type="journal article" date="2023" name="Nucleic Acids Res.">
        <title>The hologenome of Daphnia magna reveals possible DNA methylation and microbiome-mediated evolution of the host genome.</title>
        <authorList>
            <person name="Chaturvedi A."/>
            <person name="Li X."/>
            <person name="Dhandapani V."/>
            <person name="Marshall H."/>
            <person name="Kissane S."/>
            <person name="Cuenca-Cambronero M."/>
            <person name="Asole G."/>
            <person name="Calvet F."/>
            <person name="Ruiz-Romero M."/>
            <person name="Marangio P."/>
            <person name="Guigo R."/>
            <person name="Rago D."/>
            <person name="Mirbahai L."/>
            <person name="Eastwood N."/>
            <person name="Colbourne J.K."/>
            <person name="Zhou J."/>
            <person name="Mallon E."/>
            <person name="Orsini L."/>
        </authorList>
    </citation>
    <scope>NUCLEOTIDE SEQUENCE [LARGE SCALE GENOMIC DNA]</scope>
    <source>
        <strain evidence="2">LRV0_1</strain>
    </source>
</reference>
<dbReference type="EMBL" id="JAOYFB010000002">
    <property type="protein sequence ID" value="KAK4008008.1"/>
    <property type="molecule type" value="Genomic_DNA"/>
</dbReference>
<comment type="caution">
    <text evidence="2">The sequence shown here is derived from an EMBL/GenBank/DDBJ whole genome shotgun (WGS) entry which is preliminary data.</text>
</comment>
<gene>
    <name evidence="2" type="ORF">OUZ56_013167</name>
</gene>
<evidence type="ECO:0000256" key="1">
    <source>
        <dbReference type="SAM" id="SignalP"/>
    </source>
</evidence>
<organism evidence="2 3">
    <name type="scientific">Daphnia magna</name>
    <dbReference type="NCBI Taxonomy" id="35525"/>
    <lineage>
        <taxon>Eukaryota</taxon>
        <taxon>Metazoa</taxon>
        <taxon>Ecdysozoa</taxon>
        <taxon>Arthropoda</taxon>
        <taxon>Crustacea</taxon>
        <taxon>Branchiopoda</taxon>
        <taxon>Diplostraca</taxon>
        <taxon>Cladocera</taxon>
        <taxon>Anomopoda</taxon>
        <taxon>Daphniidae</taxon>
        <taxon>Daphnia</taxon>
    </lineage>
</organism>
<sequence>MKFLVILVTLVVTVAGQMAMPFGPYAVNPPAMTHAAVPLPYSGFPVSYVAPGPIYYQTGVRVVAKYEPIEQH</sequence>
<feature type="signal peptide" evidence="1">
    <location>
        <begin position="1"/>
        <end position="19"/>
    </location>
</feature>
<name>A0ABQ9Z544_9CRUS</name>
<dbReference type="Proteomes" id="UP001234178">
    <property type="component" value="Unassembled WGS sequence"/>
</dbReference>
<feature type="chain" id="PRO_5047402789" evidence="1">
    <location>
        <begin position="20"/>
        <end position="72"/>
    </location>
</feature>
<evidence type="ECO:0000313" key="2">
    <source>
        <dbReference type="EMBL" id="KAK4008008.1"/>
    </source>
</evidence>
<keyword evidence="3" id="KW-1185">Reference proteome</keyword>
<protein>
    <submittedName>
        <fullName evidence="2">Uncharacterized protein</fullName>
    </submittedName>
</protein>
<keyword evidence="1" id="KW-0732">Signal</keyword>
<evidence type="ECO:0000313" key="3">
    <source>
        <dbReference type="Proteomes" id="UP001234178"/>
    </source>
</evidence>